<evidence type="ECO:0000256" key="1">
    <source>
        <dbReference type="ARBA" id="ARBA00004167"/>
    </source>
</evidence>
<dbReference type="AlphaFoldDB" id="A0A7I8JJQ4"/>
<evidence type="ECO:0000313" key="7">
    <source>
        <dbReference type="Proteomes" id="UP001189122"/>
    </source>
</evidence>
<sequence length="376" mass="42735">MSRPHDGHRPFFPSGNPFRLILPRGSNIPPKYASLLNTFEKNLAERFKNLKENVESEILNLSWMCDAMESLSETHTDIKNLITDLQFPISDWDGQWMDMYLDNSVKLLDICISFSSEISRLDRCQLLLRYALHVIDSADSPSEKQLNSVRTSLSDWMQQINSRNSKLKDSHKILDELKKSLYLPKAKNSNKGKILMRAMHGVKVQTIFVCTVFLAALMKSSTPLMDLQVSEKFLWVESFTDLQSYANREIRKRESCSGVLKLRDLEAVSYSAEKLLCLIPGTDKLLSRNMLKENSLGRNEDESVQDGDAQNNQIEGVEQSVIELSETAEKFADRLDALSKRVGDFFQIVLSGRDALLCNLRGSDVMQGTVGEDRKL</sequence>
<dbReference type="PANTHER" id="PTHR31509">
    <property type="entry name" value="BPS1-LIKE PROTEIN"/>
    <property type="match status" value="1"/>
</dbReference>
<gene>
    <name evidence="6" type="ORF">SI7747_13016216</name>
</gene>
<evidence type="ECO:0000256" key="4">
    <source>
        <dbReference type="ARBA" id="ARBA00023136"/>
    </source>
</evidence>
<accession>A0A7I8JJQ4</accession>
<reference evidence="6 7" key="1">
    <citation type="submission" date="2019-12" db="EMBL/GenBank/DDBJ databases">
        <authorList>
            <person name="Scholz U."/>
            <person name="Mascher M."/>
            <person name="Fiebig A."/>
        </authorList>
    </citation>
    <scope>NUCLEOTIDE SEQUENCE</scope>
</reference>
<keyword evidence="2" id="KW-0812">Transmembrane</keyword>
<dbReference type="Proteomes" id="UP001189122">
    <property type="component" value="Unassembled WGS sequence"/>
</dbReference>
<keyword evidence="4" id="KW-0472">Membrane</keyword>
<comment type="similarity">
    <text evidence="5">Belongs to the ROH1 family.</text>
</comment>
<evidence type="ECO:0000256" key="3">
    <source>
        <dbReference type="ARBA" id="ARBA00022989"/>
    </source>
</evidence>
<dbReference type="Pfam" id="PF05633">
    <property type="entry name" value="ROH1-like"/>
    <property type="match status" value="1"/>
</dbReference>
<dbReference type="EMBL" id="CACRZD030000013">
    <property type="protein sequence ID" value="CAA6669813.1"/>
    <property type="molecule type" value="Genomic_DNA"/>
</dbReference>
<comment type="subcellular location">
    <subcellularLocation>
        <location evidence="1">Membrane</location>
        <topology evidence="1">Single-pass membrane protein</topology>
    </subcellularLocation>
</comment>
<dbReference type="InterPro" id="IPR008511">
    <property type="entry name" value="ROH1-like"/>
</dbReference>
<evidence type="ECO:0000313" key="6">
    <source>
        <dbReference type="EMBL" id="CAA2630570.1"/>
    </source>
</evidence>
<protein>
    <submittedName>
        <fullName evidence="6">Uncharacterized protein</fullName>
    </submittedName>
</protein>
<evidence type="ECO:0000256" key="2">
    <source>
        <dbReference type="ARBA" id="ARBA00022692"/>
    </source>
</evidence>
<name>A0A7I8JJQ4_SPIIN</name>
<dbReference type="GO" id="GO:0016020">
    <property type="term" value="C:membrane"/>
    <property type="evidence" value="ECO:0007669"/>
    <property type="project" value="UniProtKB-SubCell"/>
</dbReference>
<keyword evidence="7" id="KW-1185">Reference proteome</keyword>
<dbReference type="EMBL" id="LR743600">
    <property type="protein sequence ID" value="CAA2630570.1"/>
    <property type="molecule type" value="Genomic_DNA"/>
</dbReference>
<evidence type="ECO:0000256" key="5">
    <source>
        <dbReference type="ARBA" id="ARBA00035114"/>
    </source>
</evidence>
<proteinExistence type="inferred from homology"/>
<keyword evidence="3" id="KW-1133">Transmembrane helix</keyword>
<organism evidence="6">
    <name type="scientific">Spirodela intermedia</name>
    <name type="common">Intermediate duckweed</name>
    <dbReference type="NCBI Taxonomy" id="51605"/>
    <lineage>
        <taxon>Eukaryota</taxon>
        <taxon>Viridiplantae</taxon>
        <taxon>Streptophyta</taxon>
        <taxon>Embryophyta</taxon>
        <taxon>Tracheophyta</taxon>
        <taxon>Spermatophyta</taxon>
        <taxon>Magnoliopsida</taxon>
        <taxon>Liliopsida</taxon>
        <taxon>Araceae</taxon>
        <taxon>Lemnoideae</taxon>
        <taxon>Spirodela</taxon>
    </lineage>
</organism>